<dbReference type="InterPro" id="IPR002656">
    <property type="entry name" value="Acyl_transf_3_dom"/>
</dbReference>
<feature type="domain" description="Acyltransferase 3" evidence="2">
    <location>
        <begin position="6"/>
        <end position="345"/>
    </location>
</feature>
<organism evidence="3 4">
    <name type="scientific">Paraburkholderia phytofirmans</name>
    <dbReference type="NCBI Taxonomy" id="261302"/>
    <lineage>
        <taxon>Bacteria</taxon>
        <taxon>Pseudomonadati</taxon>
        <taxon>Pseudomonadota</taxon>
        <taxon>Betaproteobacteria</taxon>
        <taxon>Burkholderiales</taxon>
        <taxon>Burkholderiaceae</taxon>
        <taxon>Paraburkholderia</taxon>
    </lineage>
</organism>
<feature type="transmembrane region" description="Helical" evidence="1">
    <location>
        <begin position="187"/>
        <end position="209"/>
    </location>
</feature>
<feature type="transmembrane region" description="Helical" evidence="1">
    <location>
        <begin position="122"/>
        <end position="144"/>
    </location>
</feature>
<keyword evidence="1" id="KW-1133">Transmembrane helix</keyword>
<dbReference type="InterPro" id="IPR052734">
    <property type="entry name" value="Nod_factor_acetyltransferase"/>
</dbReference>
<feature type="transmembrane region" description="Helical" evidence="1">
    <location>
        <begin position="32"/>
        <end position="51"/>
    </location>
</feature>
<feature type="transmembrane region" description="Helical" evidence="1">
    <location>
        <begin position="297"/>
        <end position="319"/>
    </location>
</feature>
<proteinExistence type="predicted"/>
<feature type="transmembrane region" description="Helical" evidence="1">
    <location>
        <begin position="253"/>
        <end position="276"/>
    </location>
</feature>
<comment type="caution">
    <text evidence="3">The sequence shown here is derived from an EMBL/GenBank/DDBJ whole genome shotgun (WGS) entry which is preliminary data.</text>
</comment>
<dbReference type="PANTHER" id="PTHR37312">
    <property type="entry name" value="MEMBRANE-BOUND ACYLTRANSFERASE YKRP-RELATED"/>
    <property type="match status" value="1"/>
</dbReference>
<feature type="transmembrane region" description="Helical" evidence="1">
    <location>
        <begin position="156"/>
        <end position="175"/>
    </location>
</feature>
<feature type="transmembrane region" description="Helical" evidence="1">
    <location>
        <begin position="71"/>
        <end position="93"/>
    </location>
</feature>
<keyword evidence="1" id="KW-0812">Transmembrane</keyword>
<reference evidence="3 4" key="1">
    <citation type="journal article" date="2024" name="Chem. Sci.">
        <title>Discovery of megapolipeptins by genome mining of a Burkholderiales bacteria collection.</title>
        <authorList>
            <person name="Paulo B.S."/>
            <person name="Recchia M.J.J."/>
            <person name="Lee S."/>
            <person name="Fergusson C.H."/>
            <person name="Romanowski S.B."/>
            <person name="Hernandez A."/>
            <person name="Krull N."/>
            <person name="Liu D.Y."/>
            <person name="Cavanagh H."/>
            <person name="Bos A."/>
            <person name="Gray C.A."/>
            <person name="Murphy B.T."/>
            <person name="Linington R.G."/>
            <person name="Eustaquio A.S."/>
        </authorList>
    </citation>
    <scope>NUCLEOTIDE SEQUENCE [LARGE SCALE GENOMIC DNA]</scope>
    <source>
        <strain evidence="3 4">RL17-351-BIE-A</strain>
    </source>
</reference>
<keyword evidence="3" id="KW-0808">Transferase</keyword>
<keyword evidence="3" id="KW-0012">Acyltransferase</keyword>
<accession>A0ABW9BRP3</accession>
<keyword evidence="1" id="KW-0472">Membrane</keyword>
<dbReference type="Pfam" id="PF01757">
    <property type="entry name" value="Acyl_transf_3"/>
    <property type="match status" value="1"/>
</dbReference>
<keyword evidence="4" id="KW-1185">Reference proteome</keyword>
<evidence type="ECO:0000259" key="2">
    <source>
        <dbReference type="Pfam" id="PF01757"/>
    </source>
</evidence>
<name>A0ABW9BRP3_9BURK</name>
<dbReference type="PANTHER" id="PTHR37312:SF1">
    <property type="entry name" value="MEMBRANE-BOUND ACYLTRANSFERASE YKRP-RELATED"/>
    <property type="match status" value="1"/>
</dbReference>
<evidence type="ECO:0000256" key="1">
    <source>
        <dbReference type="SAM" id="Phobius"/>
    </source>
</evidence>
<dbReference type="Proteomes" id="UP001629274">
    <property type="component" value="Unassembled WGS sequence"/>
</dbReference>
<evidence type="ECO:0000313" key="4">
    <source>
        <dbReference type="Proteomes" id="UP001629274"/>
    </source>
</evidence>
<dbReference type="EMBL" id="JAQQDR010000025">
    <property type="protein sequence ID" value="MFM0243289.1"/>
    <property type="molecule type" value="Genomic_DNA"/>
</dbReference>
<gene>
    <name evidence="3" type="ORF">PQR03_34605</name>
</gene>
<feature type="transmembrane region" description="Helical" evidence="1">
    <location>
        <begin position="331"/>
        <end position="350"/>
    </location>
</feature>
<sequence length="369" mass="41139">MAGRDQSIDVLRGIGIIFVVAGHAGSGTGIPVFTPYSFHMPLFFFLSGIFFRESEPERFGASALKGARSLLLPTTLCFIAYAFISYLLGRFGFSGLSRPLSLKNIFFDQFFGSGAYRFTSPYWFIPVLFFARLYFCVVHARLAVFAQRILKGRDSLLHVLFGLGYLAAALVAIHVCRRMYQFGDIQWSLVIPLRIVFGAFFYYVGYLCATYRAERALASAIALAAIYVAGQQLTSSGKVLDFWMQIMKFETTILPIITSVLGISFFYGAAILASGSRASRVIAFIGKNGMPIVLHQLFSFFLVNVILCALGVIQPATVVNQYYEWHPEHMWFVYVLAGLAVPLLIDKYLISPARNLVVSMASRLRQTPT</sequence>
<dbReference type="GO" id="GO:0016746">
    <property type="term" value="F:acyltransferase activity"/>
    <property type="evidence" value="ECO:0007669"/>
    <property type="project" value="UniProtKB-KW"/>
</dbReference>
<evidence type="ECO:0000313" key="3">
    <source>
        <dbReference type="EMBL" id="MFM0243289.1"/>
    </source>
</evidence>
<feature type="transmembrane region" description="Helical" evidence="1">
    <location>
        <begin position="216"/>
        <end position="233"/>
    </location>
</feature>
<protein>
    <submittedName>
        <fullName evidence="3">Acyltransferase family protein</fullName>
    </submittedName>
</protein>
<dbReference type="RefSeq" id="WP_408264909.1">
    <property type="nucleotide sequence ID" value="NZ_JAQQCK010000032.1"/>
</dbReference>